<dbReference type="EMBL" id="GBRH01186177">
    <property type="protein sequence ID" value="JAE11719.1"/>
    <property type="molecule type" value="Transcribed_RNA"/>
</dbReference>
<dbReference type="AlphaFoldDB" id="A0A0A9FKH1"/>
<reference evidence="2" key="1">
    <citation type="submission" date="2014-09" db="EMBL/GenBank/DDBJ databases">
        <authorList>
            <person name="Magalhaes I.L.F."/>
            <person name="Oliveira U."/>
            <person name="Santos F.R."/>
            <person name="Vidigal T.H.D.A."/>
            <person name="Brescovit A.D."/>
            <person name="Santos A.J."/>
        </authorList>
    </citation>
    <scope>NUCLEOTIDE SEQUENCE</scope>
    <source>
        <tissue evidence="2">Shoot tissue taken approximately 20 cm above the soil surface</tissue>
    </source>
</reference>
<feature type="region of interest" description="Disordered" evidence="1">
    <location>
        <begin position="1"/>
        <end position="31"/>
    </location>
</feature>
<reference evidence="2" key="2">
    <citation type="journal article" date="2015" name="Data Brief">
        <title>Shoot transcriptome of the giant reed, Arundo donax.</title>
        <authorList>
            <person name="Barrero R.A."/>
            <person name="Guerrero F.D."/>
            <person name="Moolhuijzen P."/>
            <person name="Goolsby J.A."/>
            <person name="Tidwell J."/>
            <person name="Bellgard S.E."/>
            <person name="Bellgard M.I."/>
        </authorList>
    </citation>
    <scope>NUCLEOTIDE SEQUENCE</scope>
    <source>
        <tissue evidence="2">Shoot tissue taken approximately 20 cm above the soil surface</tissue>
    </source>
</reference>
<proteinExistence type="predicted"/>
<evidence type="ECO:0000256" key="1">
    <source>
        <dbReference type="SAM" id="MobiDB-lite"/>
    </source>
</evidence>
<accession>A0A0A9FKH1</accession>
<protein>
    <submittedName>
        <fullName evidence="2">Uncharacterized protein</fullName>
    </submittedName>
</protein>
<sequence>MAPSSTRAPPPPPPQAPGADAPSAACRRRWR</sequence>
<organism evidence="2">
    <name type="scientific">Arundo donax</name>
    <name type="common">Giant reed</name>
    <name type="synonym">Donax arundinaceus</name>
    <dbReference type="NCBI Taxonomy" id="35708"/>
    <lineage>
        <taxon>Eukaryota</taxon>
        <taxon>Viridiplantae</taxon>
        <taxon>Streptophyta</taxon>
        <taxon>Embryophyta</taxon>
        <taxon>Tracheophyta</taxon>
        <taxon>Spermatophyta</taxon>
        <taxon>Magnoliopsida</taxon>
        <taxon>Liliopsida</taxon>
        <taxon>Poales</taxon>
        <taxon>Poaceae</taxon>
        <taxon>PACMAD clade</taxon>
        <taxon>Arundinoideae</taxon>
        <taxon>Arundineae</taxon>
        <taxon>Arundo</taxon>
    </lineage>
</organism>
<name>A0A0A9FKH1_ARUDO</name>
<evidence type="ECO:0000313" key="2">
    <source>
        <dbReference type="EMBL" id="JAE11719.1"/>
    </source>
</evidence>